<accession>A0A6J5MZJ1</accession>
<organism evidence="1">
    <name type="scientific">uncultured Caudovirales phage</name>
    <dbReference type="NCBI Taxonomy" id="2100421"/>
    <lineage>
        <taxon>Viruses</taxon>
        <taxon>Duplodnaviria</taxon>
        <taxon>Heunggongvirae</taxon>
        <taxon>Uroviricota</taxon>
        <taxon>Caudoviricetes</taxon>
        <taxon>Peduoviridae</taxon>
        <taxon>Maltschvirus</taxon>
        <taxon>Maltschvirus maltsch</taxon>
    </lineage>
</organism>
<sequence length="108" mass="12112">MSCTHHQFKRGVTFNGAGTYATEPGWPADLTGVTIVTALRDSRNHLHYLDVAITSPTTFTVSSNQTQEWQPGTAYWDIQFYQNTTEIFYSATVRLEILPNVTPNKVST</sequence>
<proteinExistence type="predicted"/>
<reference evidence="1" key="1">
    <citation type="submission" date="2020-04" db="EMBL/GenBank/DDBJ databases">
        <authorList>
            <person name="Chiriac C."/>
            <person name="Salcher M."/>
            <person name="Ghai R."/>
            <person name="Kavagutti S V."/>
        </authorList>
    </citation>
    <scope>NUCLEOTIDE SEQUENCE</scope>
</reference>
<name>A0A6J5MZJ1_9CAUD</name>
<dbReference type="EMBL" id="LR796563">
    <property type="protein sequence ID" value="CAB4151978.1"/>
    <property type="molecule type" value="Genomic_DNA"/>
</dbReference>
<gene>
    <name evidence="1" type="ORF">UFOVP583_45</name>
</gene>
<protein>
    <submittedName>
        <fullName evidence="1">Uncharacterized protein</fullName>
    </submittedName>
</protein>
<evidence type="ECO:0000313" key="1">
    <source>
        <dbReference type="EMBL" id="CAB4151978.1"/>
    </source>
</evidence>